<dbReference type="PROSITE" id="PS50109">
    <property type="entry name" value="HIS_KIN"/>
    <property type="match status" value="1"/>
</dbReference>
<sequence length="772" mass="81416">MSAADRAANASQARALVALGGRSAHLVMALQQERAAAALVFAEASGKAALADYQRQSSVTDAASAAYIAERADTELPVSLVPVMKRIDRELAGLPALRKKVTTSPDAVLSTVAFAYRAVIADLLTYRQALGQIGVSTASANGLRSVAALSTAIESTSQLQVVAVRALANEKLTPAVHREIVAAGVGSTEALQSFVDLGDPSWPGLLNSRIGGGPQILAAERLQGLVTRAQPGAALELGTDARGWSAAVGTRISRMHGVEAELDNQLLADVTADRDAEVRTVIVSSSVVTVLLLVVVLLGLVVARSLAGSLSRLQAAALEVATSRLPRMVEHLDVDNADPSAVARLLATAAEPIPVDGDDEVAQVATAFNIVAASAVQIAGEQAALRAGVGAILVSLSRRLQRRADAMMASLDKLEQKEMNPDRLEKLFALDHTATLIRRLIFNLQILAGGRGGRPRDGRVPLADLLRGALGEIQDYTRVQLSDVEHGVHISGEVADELMHLLAELLENATRFSPPHSAVVVDARHVGDLLHVQISDTGIGMSEAQLAAARDRIAHPRRLDERVTQQMGLPVVGAIAMRHGLKVDFRTRPEAGTTVDLTVPGALFEHIEAPLPEQPAPALARVLPSAHQVTRELATVPAAGVTRQPPPWPLPAGHGAATAAPAETVIFDRLHQSWFDPTRPSPQPSVAPARGPAPVVRPQGAAEPVKITASGLPIRPRRLDVAAPEPVTQPMAPVQRVPAQVRRQMNAFQSGLSQAGRRNFHSVPLTPEGNPR</sequence>
<evidence type="ECO:0000256" key="4">
    <source>
        <dbReference type="ARBA" id="ARBA00022679"/>
    </source>
</evidence>
<reference evidence="11" key="1">
    <citation type="journal article" date="2019" name="Int. J. Syst. Evol. Microbiol.">
        <title>The Global Catalogue of Microorganisms (GCM) 10K type strain sequencing project: providing services to taxonomists for standard genome sequencing and annotation.</title>
        <authorList>
            <consortium name="The Broad Institute Genomics Platform"/>
            <consortium name="The Broad Institute Genome Sequencing Center for Infectious Disease"/>
            <person name="Wu L."/>
            <person name="Ma J."/>
        </authorList>
    </citation>
    <scope>NUCLEOTIDE SEQUENCE [LARGE SCALE GENOMIC DNA]</scope>
    <source>
        <strain evidence="11">CCM 7526</strain>
    </source>
</reference>
<protein>
    <recommendedName>
        <fullName evidence="2">histidine kinase</fullName>
        <ecNumber evidence="2">2.7.13.3</ecNumber>
    </recommendedName>
</protein>
<keyword evidence="11" id="KW-1185">Reference proteome</keyword>
<evidence type="ECO:0000256" key="5">
    <source>
        <dbReference type="ARBA" id="ARBA00022777"/>
    </source>
</evidence>
<keyword evidence="4" id="KW-0808">Transferase</keyword>
<dbReference type="InterPro" id="IPR036890">
    <property type="entry name" value="HATPase_C_sf"/>
</dbReference>
<keyword evidence="8" id="KW-1133">Transmembrane helix</keyword>
<keyword evidence="5" id="KW-0418">Kinase</keyword>
<evidence type="ECO:0000313" key="11">
    <source>
        <dbReference type="Proteomes" id="UP001597183"/>
    </source>
</evidence>
<dbReference type="InterPro" id="IPR013587">
    <property type="entry name" value="Nitrate/nitrite_sensing"/>
</dbReference>
<organism evidence="10 11">
    <name type="scientific">Actinoplanes sichuanensis</name>
    <dbReference type="NCBI Taxonomy" id="512349"/>
    <lineage>
        <taxon>Bacteria</taxon>
        <taxon>Bacillati</taxon>
        <taxon>Actinomycetota</taxon>
        <taxon>Actinomycetes</taxon>
        <taxon>Micromonosporales</taxon>
        <taxon>Micromonosporaceae</taxon>
        <taxon>Actinoplanes</taxon>
    </lineage>
</organism>
<dbReference type="SUPFAM" id="SSF55874">
    <property type="entry name" value="ATPase domain of HSP90 chaperone/DNA topoisomerase II/histidine kinase"/>
    <property type="match status" value="1"/>
</dbReference>
<name>A0ABW4A1K5_9ACTN</name>
<evidence type="ECO:0000256" key="1">
    <source>
        <dbReference type="ARBA" id="ARBA00000085"/>
    </source>
</evidence>
<dbReference type="EC" id="2.7.13.3" evidence="2"/>
<dbReference type="Gene3D" id="3.30.565.10">
    <property type="entry name" value="Histidine kinase-like ATPase, C-terminal domain"/>
    <property type="match status" value="1"/>
</dbReference>
<dbReference type="InterPro" id="IPR005467">
    <property type="entry name" value="His_kinase_dom"/>
</dbReference>
<evidence type="ECO:0000256" key="8">
    <source>
        <dbReference type="SAM" id="Phobius"/>
    </source>
</evidence>
<dbReference type="InterPro" id="IPR003594">
    <property type="entry name" value="HATPase_dom"/>
</dbReference>
<evidence type="ECO:0000256" key="2">
    <source>
        <dbReference type="ARBA" id="ARBA00012438"/>
    </source>
</evidence>
<feature type="transmembrane region" description="Helical" evidence="8">
    <location>
        <begin position="281"/>
        <end position="303"/>
    </location>
</feature>
<gene>
    <name evidence="10" type="ORF">ACFQ5G_04485</name>
</gene>
<evidence type="ECO:0000256" key="6">
    <source>
        <dbReference type="ARBA" id="ARBA00023012"/>
    </source>
</evidence>
<keyword evidence="3" id="KW-0597">Phosphoprotein</keyword>
<feature type="compositionally biased region" description="Low complexity" evidence="7">
    <location>
        <begin position="686"/>
        <end position="698"/>
    </location>
</feature>
<dbReference type="PANTHER" id="PTHR44936:SF9">
    <property type="entry name" value="SENSOR PROTEIN CREC"/>
    <property type="match status" value="1"/>
</dbReference>
<keyword evidence="8" id="KW-0472">Membrane</keyword>
<feature type="region of interest" description="Disordered" evidence="7">
    <location>
        <begin position="748"/>
        <end position="772"/>
    </location>
</feature>
<accession>A0ABW4A1K5</accession>
<feature type="region of interest" description="Disordered" evidence="7">
    <location>
        <begin position="679"/>
        <end position="701"/>
    </location>
</feature>
<dbReference type="SMART" id="SM00387">
    <property type="entry name" value="HATPase_c"/>
    <property type="match status" value="1"/>
</dbReference>
<feature type="domain" description="Histidine kinase" evidence="9">
    <location>
        <begin position="496"/>
        <end position="603"/>
    </location>
</feature>
<dbReference type="EMBL" id="JBHTMK010000005">
    <property type="protein sequence ID" value="MFD1364600.1"/>
    <property type="molecule type" value="Genomic_DNA"/>
</dbReference>
<proteinExistence type="predicted"/>
<dbReference type="Gene3D" id="6.10.340.10">
    <property type="match status" value="1"/>
</dbReference>
<keyword evidence="6" id="KW-0902">Two-component regulatory system</keyword>
<evidence type="ECO:0000256" key="3">
    <source>
        <dbReference type="ARBA" id="ARBA00022553"/>
    </source>
</evidence>
<dbReference type="Proteomes" id="UP001597183">
    <property type="component" value="Unassembled WGS sequence"/>
</dbReference>
<dbReference type="RefSeq" id="WP_378078323.1">
    <property type="nucleotide sequence ID" value="NZ_JBHTMK010000005.1"/>
</dbReference>
<evidence type="ECO:0000256" key="7">
    <source>
        <dbReference type="SAM" id="MobiDB-lite"/>
    </source>
</evidence>
<comment type="catalytic activity">
    <reaction evidence="1">
        <text>ATP + protein L-histidine = ADP + protein N-phospho-L-histidine.</text>
        <dbReference type="EC" id="2.7.13.3"/>
    </reaction>
</comment>
<dbReference type="InterPro" id="IPR050980">
    <property type="entry name" value="2C_sensor_his_kinase"/>
</dbReference>
<dbReference type="Pfam" id="PF08376">
    <property type="entry name" value="NIT"/>
    <property type="match status" value="1"/>
</dbReference>
<comment type="caution">
    <text evidence="10">The sequence shown here is derived from an EMBL/GenBank/DDBJ whole genome shotgun (WGS) entry which is preliminary data.</text>
</comment>
<keyword evidence="8" id="KW-0812">Transmembrane</keyword>
<dbReference type="Pfam" id="PF02518">
    <property type="entry name" value="HATPase_c"/>
    <property type="match status" value="1"/>
</dbReference>
<evidence type="ECO:0000259" key="9">
    <source>
        <dbReference type="PROSITE" id="PS50109"/>
    </source>
</evidence>
<evidence type="ECO:0000313" key="10">
    <source>
        <dbReference type="EMBL" id="MFD1364600.1"/>
    </source>
</evidence>
<dbReference type="PANTHER" id="PTHR44936">
    <property type="entry name" value="SENSOR PROTEIN CREC"/>
    <property type="match status" value="1"/>
</dbReference>